<feature type="transmembrane region" description="Helical" evidence="15">
    <location>
        <begin position="191"/>
        <end position="214"/>
    </location>
</feature>
<feature type="transmembrane region" description="Helical" evidence="15">
    <location>
        <begin position="273"/>
        <end position="291"/>
    </location>
</feature>
<dbReference type="CDD" id="cd06186">
    <property type="entry name" value="NOX_Duox_like_FAD_NADP"/>
    <property type="match status" value="1"/>
</dbReference>
<dbReference type="PANTHER" id="PTHR32361">
    <property type="entry name" value="FERRIC/CUPRIC REDUCTASE TRANSMEMBRANE COMPONENT"/>
    <property type="match status" value="1"/>
</dbReference>
<feature type="transmembrane region" description="Helical" evidence="15">
    <location>
        <begin position="298"/>
        <end position="318"/>
    </location>
</feature>
<dbReference type="GO" id="GO:0052851">
    <property type="term" value="F:ferric-chelate reductase (NADPH) activity"/>
    <property type="evidence" value="ECO:0007669"/>
    <property type="project" value="UniProtKB-EC"/>
</dbReference>
<evidence type="ECO:0000313" key="18">
    <source>
        <dbReference type="Proteomes" id="UP000054538"/>
    </source>
</evidence>
<feature type="region of interest" description="Disordered" evidence="14">
    <location>
        <begin position="682"/>
        <end position="759"/>
    </location>
</feature>
<comment type="similarity">
    <text evidence="2">Belongs to the ferric reductase (FRE) family.</text>
</comment>
<dbReference type="HOGENOM" id="CLU_009442_0_0_1"/>
<feature type="transmembrane region" description="Helical" evidence="15">
    <location>
        <begin position="114"/>
        <end position="133"/>
    </location>
</feature>
<keyword evidence="12" id="KW-0325">Glycoprotein</keyword>
<keyword evidence="11 15" id="KW-0472">Membrane</keyword>
<keyword evidence="10" id="KW-0406">Ion transport</keyword>
<evidence type="ECO:0000256" key="9">
    <source>
        <dbReference type="ARBA" id="ARBA00023002"/>
    </source>
</evidence>
<dbReference type="Gene3D" id="3.40.50.80">
    <property type="entry name" value="Nucleotide-binding domain of ferredoxin-NADP reductase (FNR) module"/>
    <property type="match status" value="1"/>
</dbReference>
<dbReference type="GO" id="GO:0006826">
    <property type="term" value="P:iron ion transport"/>
    <property type="evidence" value="ECO:0007669"/>
    <property type="project" value="UniProtKB-ARBA"/>
</dbReference>
<evidence type="ECO:0000256" key="6">
    <source>
        <dbReference type="ARBA" id="ARBA00022692"/>
    </source>
</evidence>
<evidence type="ECO:0000256" key="11">
    <source>
        <dbReference type="ARBA" id="ARBA00023136"/>
    </source>
</evidence>
<evidence type="ECO:0000256" key="14">
    <source>
        <dbReference type="SAM" id="MobiDB-lite"/>
    </source>
</evidence>
<dbReference type="PANTHER" id="PTHR32361:SF9">
    <property type="entry name" value="FERRIC REDUCTASE TRANSMEMBRANE COMPONENT 3-RELATED"/>
    <property type="match status" value="1"/>
</dbReference>
<name>A0A0D0DYE2_9AGAM</name>
<evidence type="ECO:0000256" key="1">
    <source>
        <dbReference type="ARBA" id="ARBA00004651"/>
    </source>
</evidence>
<reference evidence="18" key="2">
    <citation type="submission" date="2015-01" db="EMBL/GenBank/DDBJ databases">
        <title>Evolutionary Origins and Diversification of the Mycorrhizal Mutualists.</title>
        <authorList>
            <consortium name="DOE Joint Genome Institute"/>
            <consortium name="Mycorrhizal Genomics Consortium"/>
            <person name="Kohler A."/>
            <person name="Kuo A."/>
            <person name="Nagy L.G."/>
            <person name="Floudas D."/>
            <person name="Copeland A."/>
            <person name="Barry K.W."/>
            <person name="Cichocki N."/>
            <person name="Veneault-Fourrey C."/>
            <person name="LaButti K."/>
            <person name="Lindquist E.A."/>
            <person name="Lipzen A."/>
            <person name="Lundell T."/>
            <person name="Morin E."/>
            <person name="Murat C."/>
            <person name="Riley R."/>
            <person name="Ohm R."/>
            <person name="Sun H."/>
            <person name="Tunlid A."/>
            <person name="Henrissat B."/>
            <person name="Grigoriev I.V."/>
            <person name="Hibbett D.S."/>
            <person name="Martin F."/>
        </authorList>
    </citation>
    <scope>NUCLEOTIDE SEQUENCE [LARGE SCALE GENOMIC DNA]</scope>
    <source>
        <strain evidence="18">Ve08.2h10</strain>
    </source>
</reference>
<evidence type="ECO:0000256" key="8">
    <source>
        <dbReference type="ARBA" id="ARBA00022989"/>
    </source>
</evidence>
<evidence type="ECO:0000256" key="7">
    <source>
        <dbReference type="ARBA" id="ARBA00022982"/>
    </source>
</evidence>
<dbReference type="Pfam" id="PF08030">
    <property type="entry name" value="NAD_binding_6"/>
    <property type="match status" value="1"/>
</dbReference>
<evidence type="ECO:0000256" key="12">
    <source>
        <dbReference type="ARBA" id="ARBA00023180"/>
    </source>
</evidence>
<accession>A0A0D0DYE2</accession>
<comment type="subcellular location">
    <subcellularLocation>
        <location evidence="1">Cell membrane</location>
        <topology evidence="1">Multi-pass membrane protein</topology>
    </subcellularLocation>
</comment>
<dbReference type="InterPro" id="IPR039261">
    <property type="entry name" value="FNR_nucleotide-bd"/>
</dbReference>
<keyword evidence="5" id="KW-1003">Cell membrane</keyword>
<dbReference type="GO" id="GO:0006879">
    <property type="term" value="P:intracellular iron ion homeostasis"/>
    <property type="evidence" value="ECO:0007669"/>
    <property type="project" value="TreeGrafter"/>
</dbReference>
<dbReference type="GO" id="GO:0005886">
    <property type="term" value="C:plasma membrane"/>
    <property type="evidence" value="ECO:0007669"/>
    <property type="project" value="UniProtKB-SubCell"/>
</dbReference>
<comment type="catalytic activity">
    <reaction evidence="13">
        <text>2 a Fe(II)-siderophore + NADP(+) + H(+) = 2 a Fe(III)-siderophore + NADPH</text>
        <dbReference type="Rhea" id="RHEA:28795"/>
        <dbReference type="Rhea" id="RHEA-COMP:11342"/>
        <dbReference type="Rhea" id="RHEA-COMP:11344"/>
        <dbReference type="ChEBI" id="CHEBI:15378"/>
        <dbReference type="ChEBI" id="CHEBI:29033"/>
        <dbReference type="ChEBI" id="CHEBI:29034"/>
        <dbReference type="ChEBI" id="CHEBI:57783"/>
        <dbReference type="ChEBI" id="CHEBI:58349"/>
        <dbReference type="EC" id="1.16.1.9"/>
    </reaction>
</comment>
<dbReference type="InterPro" id="IPR017927">
    <property type="entry name" value="FAD-bd_FR_type"/>
</dbReference>
<dbReference type="GO" id="GO:0015677">
    <property type="term" value="P:copper ion import"/>
    <property type="evidence" value="ECO:0007669"/>
    <property type="project" value="TreeGrafter"/>
</dbReference>
<feature type="domain" description="FAD-binding FR-type" evidence="16">
    <location>
        <begin position="452"/>
        <end position="581"/>
    </location>
</feature>
<dbReference type="InterPro" id="IPR017938">
    <property type="entry name" value="Riboflavin_synthase-like_b-brl"/>
</dbReference>
<evidence type="ECO:0000256" key="15">
    <source>
        <dbReference type="SAM" id="Phobius"/>
    </source>
</evidence>
<dbReference type="PROSITE" id="PS51384">
    <property type="entry name" value="FAD_FR"/>
    <property type="match status" value="1"/>
</dbReference>
<dbReference type="SFLD" id="SFLDS00052">
    <property type="entry name" value="Ferric_Reductase_Domain"/>
    <property type="match status" value="1"/>
</dbReference>
<feature type="compositionally biased region" description="Basic residues" evidence="14">
    <location>
        <begin position="797"/>
        <end position="808"/>
    </location>
</feature>
<dbReference type="EC" id="1.16.1.9" evidence="3"/>
<evidence type="ECO:0000256" key="3">
    <source>
        <dbReference type="ARBA" id="ARBA00012668"/>
    </source>
</evidence>
<keyword evidence="18" id="KW-1185">Reference proteome</keyword>
<gene>
    <name evidence="17" type="ORF">PAXRUDRAFT_11561</name>
</gene>
<protein>
    <recommendedName>
        <fullName evidence="3">ferric-chelate reductase (NADPH)</fullName>
        <ecNumber evidence="3">1.16.1.9</ecNumber>
    </recommendedName>
</protein>
<reference evidence="17 18" key="1">
    <citation type="submission" date="2014-04" db="EMBL/GenBank/DDBJ databases">
        <authorList>
            <consortium name="DOE Joint Genome Institute"/>
            <person name="Kuo A."/>
            <person name="Kohler A."/>
            <person name="Jargeat P."/>
            <person name="Nagy L.G."/>
            <person name="Floudas D."/>
            <person name="Copeland A."/>
            <person name="Barry K.W."/>
            <person name="Cichocki N."/>
            <person name="Veneault-Fourrey C."/>
            <person name="LaButti K."/>
            <person name="Lindquist E.A."/>
            <person name="Lipzen A."/>
            <person name="Lundell T."/>
            <person name="Morin E."/>
            <person name="Murat C."/>
            <person name="Sun H."/>
            <person name="Tunlid A."/>
            <person name="Henrissat B."/>
            <person name="Grigoriev I.V."/>
            <person name="Hibbett D.S."/>
            <person name="Martin F."/>
            <person name="Nordberg H.P."/>
            <person name="Cantor M.N."/>
            <person name="Hua S.X."/>
        </authorList>
    </citation>
    <scope>NUCLEOTIDE SEQUENCE [LARGE SCALE GENOMIC DNA]</scope>
    <source>
        <strain evidence="17 18">Ve08.2h10</strain>
    </source>
</reference>
<feature type="compositionally biased region" description="Pro residues" evidence="14">
    <location>
        <begin position="420"/>
        <end position="432"/>
    </location>
</feature>
<evidence type="ECO:0000313" key="17">
    <source>
        <dbReference type="EMBL" id="KIK95236.1"/>
    </source>
</evidence>
<evidence type="ECO:0000256" key="4">
    <source>
        <dbReference type="ARBA" id="ARBA00022448"/>
    </source>
</evidence>
<sequence>MSSQVSPPSPLSALPSDPTTPPYPDNLEWITAYLTIHSLSAPSRRYSFVLWYTVVLVFLIFAILHWTGSRGGFFGAYWTKWSIRRRTWRKKHTVALALRTNQPHRQPSSLPSNAQLLSLSVLMLACLSLAFIGPDYIAPHFKVWQVQRRDPSLSINARPHQLYDTSTFDPYVPQYTISKSFWSSSARTGQIAFALFPLCILFALKAPPFAIFAIPFMIQLYFDKLAWLHRWSGRLIWFLTTIHVILWSIQLVRDVHPTTGRAAYVYAWAYTRFIYGWIAFALLTFLILLSIHPIRRRFYESFYFMHVLLVPLTLITAALHHPTIWWWCWAALALWGGERLWRGIRWMYVNGFNGRVSPKPLPARSHSKTSSRDTWEMDCVRRLSVETNLLHFPVDNLSARSSSPLAYHYISDQSSISTGPPTPTSPSRPPSAFPFSHEQDLSKPTMLPVTPPYIPPPGYAHVEMLSGRTMRLRLITPGFLSWAPGQHFLLNIPSVSRFTSHPFTCASVCDEESATDEGHMMLFLIRARKGWTLDLWNLATQMIAERSPGDVPATFGPASLPNRGILLRGHVDGPFGSSKRARWGNHSTAVIITGGSGVSFGLSLLQYMCLCLTGRDGGRLGGRPGGWGRKAADMKRVRFVWLVREYSHVQWCASIIRRCISMVPTSALQVDIYVTNFKPTLAKSPSRSPLQIPTRARSPSDPTIKKEEFQPPHRRFVGANHVRSRSNTTDSVESQDTYSSDVDLSYYPGENADNEPPVEDMNAAHQTNILELTNFDGDIDTALPGEASLSLQVKKEGKSRRLQSRKLGKAVEARRDHDARTAHLPSFGQVQSLVLAPPAPASTAPVVSRPRRALTLSATSAQSTERLLPISPLSQAELPTSVTSGADENSALPLFSPYADSPARPPASVPLVIDLAPTVSIVAPSVARSRSGSSQRPSWSYSDVKSEVGSMRTVTTSRRLSIMTTATMTTATMHDVPSTPTSARTNPQIRFEIDDQEAIDVNIVSEKARPGKPKLDKVIADEVEGSKGATVVACCGPTSLNAMVRKIIATQIDPARIRRGDMRGSITLVSEEFEY</sequence>
<evidence type="ECO:0000256" key="2">
    <source>
        <dbReference type="ARBA" id="ARBA00006278"/>
    </source>
</evidence>
<dbReference type="STRING" id="930991.A0A0D0DYE2"/>
<evidence type="ECO:0000259" key="16">
    <source>
        <dbReference type="PROSITE" id="PS51384"/>
    </source>
</evidence>
<dbReference type="Pfam" id="PF01794">
    <property type="entry name" value="Ferric_reduct"/>
    <property type="match status" value="1"/>
</dbReference>
<keyword evidence="9" id="KW-0560">Oxidoreductase</keyword>
<keyword evidence="8 15" id="KW-1133">Transmembrane helix</keyword>
<dbReference type="EMBL" id="KN825054">
    <property type="protein sequence ID" value="KIK95236.1"/>
    <property type="molecule type" value="Genomic_DNA"/>
</dbReference>
<feature type="region of interest" description="Disordered" evidence="14">
    <location>
        <begin position="794"/>
        <end position="816"/>
    </location>
</feature>
<feature type="transmembrane region" description="Helical" evidence="15">
    <location>
        <begin position="235"/>
        <end position="253"/>
    </location>
</feature>
<proteinExistence type="inferred from homology"/>
<keyword evidence="4" id="KW-0813">Transport</keyword>
<dbReference type="AlphaFoldDB" id="A0A0D0DYE2"/>
<evidence type="ECO:0000256" key="5">
    <source>
        <dbReference type="ARBA" id="ARBA00022475"/>
    </source>
</evidence>
<dbReference type="InterPro" id="IPR051410">
    <property type="entry name" value="Ferric/Cupric_Reductase"/>
</dbReference>
<feature type="region of interest" description="Disordered" evidence="14">
    <location>
        <begin position="415"/>
        <end position="439"/>
    </location>
</feature>
<evidence type="ECO:0000256" key="10">
    <source>
        <dbReference type="ARBA" id="ARBA00023065"/>
    </source>
</evidence>
<keyword evidence="7" id="KW-0249">Electron transport</keyword>
<feature type="compositionally biased region" description="Polar residues" evidence="14">
    <location>
        <begin position="725"/>
        <end position="742"/>
    </location>
</feature>
<dbReference type="InterPro" id="IPR013112">
    <property type="entry name" value="FAD-bd_8"/>
</dbReference>
<organism evidence="17 18">
    <name type="scientific">Paxillus rubicundulus Ve08.2h10</name>
    <dbReference type="NCBI Taxonomy" id="930991"/>
    <lineage>
        <taxon>Eukaryota</taxon>
        <taxon>Fungi</taxon>
        <taxon>Dikarya</taxon>
        <taxon>Basidiomycota</taxon>
        <taxon>Agaricomycotina</taxon>
        <taxon>Agaricomycetes</taxon>
        <taxon>Agaricomycetidae</taxon>
        <taxon>Boletales</taxon>
        <taxon>Paxilineae</taxon>
        <taxon>Paxillaceae</taxon>
        <taxon>Paxillus</taxon>
    </lineage>
</organism>
<keyword evidence="6 15" id="KW-0812">Transmembrane</keyword>
<dbReference type="InParanoid" id="A0A0D0DYE2"/>
<evidence type="ECO:0000256" key="13">
    <source>
        <dbReference type="ARBA" id="ARBA00048483"/>
    </source>
</evidence>
<dbReference type="InterPro" id="IPR013121">
    <property type="entry name" value="Fe_red_NAD-bd_6"/>
</dbReference>
<dbReference type="SUPFAM" id="SSF63380">
    <property type="entry name" value="Riboflavin synthase domain-like"/>
    <property type="match status" value="1"/>
</dbReference>
<dbReference type="OrthoDB" id="10006946at2759"/>
<dbReference type="Proteomes" id="UP000054538">
    <property type="component" value="Unassembled WGS sequence"/>
</dbReference>
<dbReference type="Pfam" id="PF08022">
    <property type="entry name" value="FAD_binding_8"/>
    <property type="match status" value="1"/>
</dbReference>
<dbReference type="InterPro" id="IPR013130">
    <property type="entry name" value="Fe3_Rdtase_TM_dom"/>
</dbReference>
<feature type="transmembrane region" description="Helical" evidence="15">
    <location>
        <begin position="48"/>
        <end position="67"/>
    </location>
</feature>